<keyword evidence="4" id="KW-1185">Reference proteome</keyword>
<accession>A0A670Z489</accession>
<keyword evidence="1" id="KW-1133">Transmembrane helix</keyword>
<dbReference type="Proteomes" id="UP000472273">
    <property type="component" value="Unplaced"/>
</dbReference>
<keyword evidence="1" id="KW-0472">Membrane</keyword>
<protein>
    <recommendedName>
        <fullName evidence="2">Transmembrane 6 superfamily member 1/2 transmembrane domain-containing protein</fullName>
    </recommendedName>
</protein>
<feature type="transmembrane region" description="Helical" evidence="1">
    <location>
        <begin position="31"/>
        <end position="48"/>
    </location>
</feature>
<name>A0A670Z489_PSETE</name>
<dbReference type="PANTHER" id="PTHR14568:SF10">
    <property type="entry name" value="TRANSMEMBRANE 6 SUPERFAMILY MEMBER 1"/>
    <property type="match status" value="1"/>
</dbReference>
<feature type="domain" description="Transmembrane 6 superfamily member 1/2 transmembrane" evidence="2">
    <location>
        <begin position="1"/>
        <end position="68"/>
    </location>
</feature>
<dbReference type="PANTHER" id="PTHR14568">
    <property type="entry name" value="TRANSMEMBRANE SUPERFAMILY 6 MEMBER 1/2"/>
    <property type="match status" value="1"/>
</dbReference>
<dbReference type="GO" id="GO:0005765">
    <property type="term" value="C:lysosomal membrane"/>
    <property type="evidence" value="ECO:0007669"/>
    <property type="project" value="TreeGrafter"/>
</dbReference>
<dbReference type="Ensembl" id="ENSPTXT00000019298.1">
    <property type="protein sequence ID" value="ENSPTXP00000018735.1"/>
    <property type="gene ID" value="ENSPTXG00000012920.1"/>
</dbReference>
<dbReference type="Pfam" id="PF26083">
    <property type="entry name" value="TM_Tm6sf2"/>
    <property type="match status" value="1"/>
</dbReference>
<evidence type="ECO:0000313" key="4">
    <source>
        <dbReference type="Proteomes" id="UP000472273"/>
    </source>
</evidence>
<reference evidence="3" key="2">
    <citation type="submission" date="2025-09" db="UniProtKB">
        <authorList>
            <consortium name="Ensembl"/>
        </authorList>
    </citation>
    <scope>IDENTIFICATION</scope>
</reference>
<evidence type="ECO:0000256" key="1">
    <source>
        <dbReference type="SAM" id="Phobius"/>
    </source>
</evidence>
<sequence>IVIAGLLILVLVGLAARFLVKRRPPSDPLFYVYAVFAFTSIVNLIIGLEHDGIIDGFMTYYLKEVNNYSSLGVEEVGRQLGALVSQWLECSIAG</sequence>
<evidence type="ECO:0000313" key="3">
    <source>
        <dbReference type="Ensembl" id="ENSPTXP00000018735.1"/>
    </source>
</evidence>
<dbReference type="AlphaFoldDB" id="A0A670Z489"/>
<proteinExistence type="predicted"/>
<organism evidence="3 4">
    <name type="scientific">Pseudonaja textilis</name>
    <name type="common">Eastern brown snake</name>
    <dbReference type="NCBI Taxonomy" id="8673"/>
    <lineage>
        <taxon>Eukaryota</taxon>
        <taxon>Metazoa</taxon>
        <taxon>Chordata</taxon>
        <taxon>Craniata</taxon>
        <taxon>Vertebrata</taxon>
        <taxon>Euteleostomi</taxon>
        <taxon>Lepidosauria</taxon>
        <taxon>Squamata</taxon>
        <taxon>Bifurcata</taxon>
        <taxon>Unidentata</taxon>
        <taxon>Episquamata</taxon>
        <taxon>Toxicofera</taxon>
        <taxon>Serpentes</taxon>
        <taxon>Colubroidea</taxon>
        <taxon>Elapidae</taxon>
        <taxon>Hydrophiinae</taxon>
        <taxon>Pseudonaja</taxon>
    </lineage>
</organism>
<reference evidence="3" key="1">
    <citation type="submission" date="2025-08" db="UniProtKB">
        <authorList>
            <consortium name="Ensembl"/>
        </authorList>
    </citation>
    <scope>IDENTIFICATION</scope>
</reference>
<keyword evidence="1" id="KW-0812">Transmembrane</keyword>
<dbReference type="InterPro" id="IPR059044">
    <property type="entry name" value="TM_Tm6sf1/2"/>
</dbReference>
<evidence type="ECO:0000259" key="2">
    <source>
        <dbReference type="Pfam" id="PF26083"/>
    </source>
</evidence>
<dbReference type="GeneTree" id="ENSGT00390000012913"/>